<protein>
    <submittedName>
        <fullName evidence="1">Uncharacterized protein</fullName>
    </submittedName>
</protein>
<evidence type="ECO:0000313" key="1">
    <source>
        <dbReference type="EMBL" id="TKJ39072.1"/>
    </source>
</evidence>
<comment type="caution">
    <text evidence="1">The sequence shown here is derived from an EMBL/GenBank/DDBJ whole genome shotgun (WGS) entry which is preliminary data.</text>
</comment>
<accession>A0A532UVZ8</accession>
<proteinExistence type="predicted"/>
<organism evidence="1 2">
    <name type="scientific">candidate division LCP-89 bacterium B3_LCP</name>
    <dbReference type="NCBI Taxonomy" id="2012998"/>
    <lineage>
        <taxon>Bacteria</taxon>
        <taxon>Pseudomonadati</taxon>
        <taxon>Bacteria division LCP-89</taxon>
    </lineage>
</organism>
<dbReference type="AlphaFoldDB" id="A0A532UVZ8"/>
<gene>
    <name evidence="1" type="ORF">CEE37_11655</name>
</gene>
<dbReference type="EMBL" id="NJBN01000008">
    <property type="protein sequence ID" value="TKJ39072.1"/>
    <property type="molecule type" value="Genomic_DNA"/>
</dbReference>
<dbReference type="Proteomes" id="UP000319619">
    <property type="component" value="Unassembled WGS sequence"/>
</dbReference>
<sequence length="141" mass="15819">MELIIGSNVIRNTSGVLNIQGEEQIFLELGKNNQQLLLTIDVYDENRKHIAKLRRNAWAFNEKDRFNITTNPKSLTLIDKKTKEILVEARVLGVSKIEIVQGKIYTHTGQLLEIAPQYWRIGGITLSGNNIDSCGGAVSIE</sequence>
<evidence type="ECO:0000313" key="2">
    <source>
        <dbReference type="Proteomes" id="UP000319619"/>
    </source>
</evidence>
<reference evidence="1 2" key="1">
    <citation type="submission" date="2017-06" db="EMBL/GenBank/DDBJ databases">
        <title>Novel microbial phyla capable of carbon fixation and sulfur reduction in deep-sea sediments.</title>
        <authorList>
            <person name="Huang J."/>
            <person name="Baker B."/>
            <person name="Wang Y."/>
        </authorList>
    </citation>
    <scope>NUCLEOTIDE SEQUENCE [LARGE SCALE GENOMIC DNA]</scope>
    <source>
        <strain evidence="1">B3_LCP</strain>
    </source>
</reference>
<name>A0A532UVZ8_UNCL8</name>